<dbReference type="Proteomes" id="UP000223968">
    <property type="component" value="Unassembled WGS sequence"/>
</dbReference>
<protein>
    <submittedName>
        <fullName evidence="1">Uncharacterized protein</fullName>
    </submittedName>
</protein>
<keyword evidence="2" id="KW-1185">Reference proteome</keyword>
<organism evidence="1 2">
    <name type="scientific">Helicocarpus griseus UAMH5409</name>
    <dbReference type="NCBI Taxonomy" id="1447875"/>
    <lineage>
        <taxon>Eukaryota</taxon>
        <taxon>Fungi</taxon>
        <taxon>Dikarya</taxon>
        <taxon>Ascomycota</taxon>
        <taxon>Pezizomycotina</taxon>
        <taxon>Eurotiomycetes</taxon>
        <taxon>Eurotiomycetidae</taxon>
        <taxon>Onygenales</taxon>
        <taxon>Ajellomycetaceae</taxon>
        <taxon>Helicocarpus</taxon>
    </lineage>
</organism>
<accession>A0A2B7X5P7</accession>
<reference evidence="1 2" key="1">
    <citation type="submission" date="2017-10" db="EMBL/GenBank/DDBJ databases">
        <title>Comparative genomics in systemic dimorphic fungi from Ajellomycetaceae.</title>
        <authorList>
            <person name="Munoz J.F."/>
            <person name="Mcewen J.G."/>
            <person name="Clay O.K."/>
            <person name="Cuomo C.A."/>
        </authorList>
    </citation>
    <scope>NUCLEOTIDE SEQUENCE [LARGE SCALE GENOMIC DNA]</scope>
    <source>
        <strain evidence="1 2">UAMH5409</strain>
    </source>
</reference>
<evidence type="ECO:0000313" key="1">
    <source>
        <dbReference type="EMBL" id="PGH04180.1"/>
    </source>
</evidence>
<name>A0A2B7X5P7_9EURO</name>
<sequence>MPPQLRSYNSLPPVLGKKGIYGGQHGRNSFMPVCFICAITIGLTLEGGKWPQKAVDERVRISESDIAWTRNYLAIIINLEGEVFLSQIGHMIYIGPCVELLTLPVKDGTSGAIKDMEFFPLCDYPHNAAPRFTTFGYPVHAICWEFLERSLGRSLSGAQELAKLAKVLQKQMVEHKSWSTPMKLFFPREGADVFPTFDHRGVLAEEYVRWYCDPTEIQPLNKLYRICKDKRRQDCDRAIVAQLDPHGKSNDPLLLERLYAELPLEIKFLIIEHAEGTSPRSFDLPSTLPEYWRWKAFRAFGHILYDGDGCGPEELDWQLLYTRLSDEKLPDYDEPDVSRATRIKRDAWRGWQNRCRISTSSGAHDRNFCGRRILSQR</sequence>
<dbReference type="AlphaFoldDB" id="A0A2B7X5P7"/>
<gene>
    <name evidence="1" type="ORF">AJ79_07158</name>
</gene>
<evidence type="ECO:0000313" key="2">
    <source>
        <dbReference type="Proteomes" id="UP000223968"/>
    </source>
</evidence>
<dbReference type="EMBL" id="PDNB01000139">
    <property type="protein sequence ID" value="PGH04180.1"/>
    <property type="molecule type" value="Genomic_DNA"/>
</dbReference>
<comment type="caution">
    <text evidence="1">The sequence shown here is derived from an EMBL/GenBank/DDBJ whole genome shotgun (WGS) entry which is preliminary data.</text>
</comment>
<proteinExistence type="predicted"/>